<feature type="domain" description="HTH araC/xylS-type" evidence="4">
    <location>
        <begin position="231"/>
        <end position="329"/>
    </location>
</feature>
<dbReference type="InterPro" id="IPR032687">
    <property type="entry name" value="AraC-type_N"/>
</dbReference>
<evidence type="ECO:0000313" key="5">
    <source>
        <dbReference type="EMBL" id="MCC4308728.1"/>
    </source>
</evidence>
<evidence type="ECO:0000259" key="4">
    <source>
        <dbReference type="PROSITE" id="PS01124"/>
    </source>
</evidence>
<evidence type="ECO:0000256" key="1">
    <source>
        <dbReference type="ARBA" id="ARBA00023015"/>
    </source>
</evidence>
<keyword evidence="2" id="KW-0238">DNA-binding</keyword>
<dbReference type="Pfam" id="PF12833">
    <property type="entry name" value="HTH_18"/>
    <property type="match status" value="1"/>
</dbReference>
<dbReference type="Proteomes" id="UP001108027">
    <property type="component" value="Unassembled WGS sequence"/>
</dbReference>
<protein>
    <submittedName>
        <fullName evidence="5">AraC family transcriptional regulator</fullName>
    </submittedName>
</protein>
<name>A0A9Q3UPI7_9GAMM</name>
<dbReference type="InterPro" id="IPR018060">
    <property type="entry name" value="HTH_AraC"/>
</dbReference>
<dbReference type="Pfam" id="PF12625">
    <property type="entry name" value="Arabinose_bd"/>
    <property type="match status" value="1"/>
</dbReference>
<dbReference type="Gene3D" id="1.10.10.60">
    <property type="entry name" value="Homeodomain-like"/>
    <property type="match status" value="1"/>
</dbReference>
<evidence type="ECO:0000313" key="6">
    <source>
        <dbReference type="Proteomes" id="UP001108027"/>
    </source>
</evidence>
<comment type="caution">
    <text evidence="5">The sequence shown here is derived from an EMBL/GenBank/DDBJ whole genome shotgun (WGS) entry which is preliminary data.</text>
</comment>
<dbReference type="AlphaFoldDB" id="A0A9Q3UPI7"/>
<dbReference type="EMBL" id="JAJGNA010000008">
    <property type="protein sequence ID" value="MCC4308728.1"/>
    <property type="molecule type" value="Genomic_DNA"/>
</dbReference>
<dbReference type="SMART" id="SM00342">
    <property type="entry name" value="HTH_ARAC"/>
    <property type="match status" value="1"/>
</dbReference>
<keyword evidence="6" id="KW-1185">Reference proteome</keyword>
<keyword evidence="3" id="KW-0804">Transcription</keyword>
<dbReference type="PANTHER" id="PTHR47894">
    <property type="entry name" value="HTH-TYPE TRANSCRIPTIONAL REGULATOR GADX"/>
    <property type="match status" value="1"/>
</dbReference>
<reference evidence="5" key="1">
    <citation type="submission" date="2021-10" db="EMBL/GenBank/DDBJ databases">
        <title>The diversity and Nitrogen Metabolism of Culturable Nitrate-Utilizing Bacteria Within the Oxygen Minimum Zone of the Changjiang (Yangtze River)Estuary.</title>
        <authorList>
            <person name="Zhang D."/>
            <person name="Zheng J."/>
            <person name="Liu S."/>
            <person name="He W."/>
        </authorList>
    </citation>
    <scope>NUCLEOTIDE SEQUENCE</scope>
    <source>
        <strain evidence="5">FXH-223</strain>
    </source>
</reference>
<evidence type="ECO:0000256" key="3">
    <source>
        <dbReference type="ARBA" id="ARBA00023163"/>
    </source>
</evidence>
<dbReference type="PROSITE" id="PS01124">
    <property type="entry name" value="HTH_ARAC_FAMILY_2"/>
    <property type="match status" value="1"/>
</dbReference>
<dbReference type="SUPFAM" id="SSF46689">
    <property type="entry name" value="Homeodomain-like"/>
    <property type="match status" value="1"/>
</dbReference>
<dbReference type="GO" id="GO:0005829">
    <property type="term" value="C:cytosol"/>
    <property type="evidence" value="ECO:0007669"/>
    <property type="project" value="TreeGrafter"/>
</dbReference>
<dbReference type="GO" id="GO:0000976">
    <property type="term" value="F:transcription cis-regulatory region binding"/>
    <property type="evidence" value="ECO:0007669"/>
    <property type="project" value="TreeGrafter"/>
</dbReference>
<gene>
    <name evidence="5" type="ORF">LL252_09100</name>
</gene>
<dbReference type="RefSeq" id="WP_228233815.1">
    <property type="nucleotide sequence ID" value="NZ_JAJGNA010000008.1"/>
</dbReference>
<proteinExistence type="predicted"/>
<keyword evidence="1" id="KW-0805">Transcription regulation</keyword>
<organism evidence="5 6">
    <name type="scientific">Alloalcanivorax marinus</name>
    <dbReference type="NCBI Taxonomy" id="1177169"/>
    <lineage>
        <taxon>Bacteria</taxon>
        <taxon>Pseudomonadati</taxon>
        <taxon>Pseudomonadota</taxon>
        <taxon>Gammaproteobacteria</taxon>
        <taxon>Oceanospirillales</taxon>
        <taxon>Alcanivoracaceae</taxon>
        <taxon>Alloalcanivorax</taxon>
    </lineage>
</organism>
<accession>A0A9Q3UPI7</accession>
<dbReference type="InterPro" id="IPR009057">
    <property type="entry name" value="Homeodomain-like_sf"/>
</dbReference>
<dbReference type="PANTHER" id="PTHR47894:SF1">
    <property type="entry name" value="HTH-TYPE TRANSCRIPTIONAL REGULATOR VQSM"/>
    <property type="match status" value="1"/>
</dbReference>
<dbReference type="GO" id="GO:0003700">
    <property type="term" value="F:DNA-binding transcription factor activity"/>
    <property type="evidence" value="ECO:0007669"/>
    <property type="project" value="InterPro"/>
</dbReference>
<sequence>MATPMRVTGAWVQLLSDWLDQENLPAPELRALLDSRGPADIVALPLWRELLERAVALRPGSPAPGLAVGALVQPRHVGVLGYLTLTCQTLGEVMLAYQRYESLFYGRDLVEVRAEPEHMILRWPAAVSIGELADSVSIAAMVTFMRRLLEQRLAPARVSFVFPAPDVETRRAHEAFFGCPVDFGASHTSVSFPLSFLGLSLPRNDAGSRALLDRQARALLRALPESDGFDRALQRTLVALLPEGQVSLERVAARLHVSPRTLQRRLARRRLTWRTLLERTREQLAGHYLADPSLTLGEIALLLGYSEHSAFSRAYRAWTGRTPARDRRSASGAVIGGGYRD</sequence>
<evidence type="ECO:0000256" key="2">
    <source>
        <dbReference type="ARBA" id="ARBA00023125"/>
    </source>
</evidence>